<evidence type="ECO:0008006" key="4">
    <source>
        <dbReference type="Google" id="ProtNLM"/>
    </source>
</evidence>
<evidence type="ECO:0000313" key="3">
    <source>
        <dbReference type="Proteomes" id="UP000519439"/>
    </source>
</evidence>
<organism evidence="2 3">
    <name type="scientific">Microvirga flocculans</name>
    <dbReference type="NCBI Taxonomy" id="217168"/>
    <lineage>
        <taxon>Bacteria</taxon>
        <taxon>Pseudomonadati</taxon>
        <taxon>Pseudomonadota</taxon>
        <taxon>Alphaproteobacteria</taxon>
        <taxon>Hyphomicrobiales</taxon>
        <taxon>Methylobacteriaceae</taxon>
        <taxon>Microvirga</taxon>
    </lineage>
</organism>
<dbReference type="AlphaFoldDB" id="A0A7W6IEF2"/>
<feature type="region of interest" description="Disordered" evidence="1">
    <location>
        <begin position="59"/>
        <end position="91"/>
    </location>
</feature>
<keyword evidence="3" id="KW-1185">Reference proteome</keyword>
<accession>A0A7W6IEF2</accession>
<protein>
    <recommendedName>
        <fullName evidence="4">Lipoprotein</fullName>
    </recommendedName>
</protein>
<comment type="caution">
    <text evidence="2">The sequence shown here is derived from an EMBL/GenBank/DDBJ whole genome shotgun (WGS) entry which is preliminary data.</text>
</comment>
<dbReference type="Proteomes" id="UP000519439">
    <property type="component" value="Unassembled WGS sequence"/>
</dbReference>
<evidence type="ECO:0000256" key="1">
    <source>
        <dbReference type="SAM" id="MobiDB-lite"/>
    </source>
</evidence>
<dbReference type="RefSeq" id="WP_154664116.1">
    <property type="nucleotide sequence ID" value="NZ_JACIDC010000004.1"/>
</dbReference>
<evidence type="ECO:0000313" key="2">
    <source>
        <dbReference type="EMBL" id="MBB4039950.1"/>
    </source>
</evidence>
<sequence length="91" mass="9574">MARIVWELGCAVGFAVLLTGCVGMAGVSTWEYQAGPGYEMQRTYDGRIQADTSRGLTREACTSVSTRGTGPAGGGYGSDVTDCRSTSPRTR</sequence>
<name>A0A7W6IEF2_9HYPH</name>
<proteinExistence type="predicted"/>
<reference evidence="2 3" key="1">
    <citation type="submission" date="2020-08" db="EMBL/GenBank/DDBJ databases">
        <title>Genomic Encyclopedia of Type Strains, Phase IV (KMG-IV): sequencing the most valuable type-strain genomes for metagenomic binning, comparative biology and taxonomic classification.</title>
        <authorList>
            <person name="Goeker M."/>
        </authorList>
    </citation>
    <scope>NUCLEOTIDE SEQUENCE [LARGE SCALE GENOMIC DNA]</scope>
    <source>
        <strain evidence="2 3">DSM 15743</strain>
    </source>
</reference>
<gene>
    <name evidence="2" type="ORF">GGR34_001597</name>
</gene>
<dbReference type="EMBL" id="JACIDC010000004">
    <property type="protein sequence ID" value="MBB4039950.1"/>
    <property type="molecule type" value="Genomic_DNA"/>
</dbReference>
<dbReference type="PROSITE" id="PS51257">
    <property type="entry name" value="PROKAR_LIPOPROTEIN"/>
    <property type="match status" value="1"/>
</dbReference>